<dbReference type="SUPFAM" id="SSF56801">
    <property type="entry name" value="Acetyl-CoA synthetase-like"/>
    <property type="match status" value="1"/>
</dbReference>
<dbReference type="Proteomes" id="UP001381693">
    <property type="component" value="Unassembled WGS sequence"/>
</dbReference>
<protein>
    <submittedName>
        <fullName evidence="3">Acyl-CoA synthetase member 3, mitochondrial</fullName>
    </submittedName>
</protein>
<organism evidence="3 4">
    <name type="scientific">Halocaridina rubra</name>
    <name type="common">Hawaiian red shrimp</name>
    <dbReference type="NCBI Taxonomy" id="373956"/>
    <lineage>
        <taxon>Eukaryota</taxon>
        <taxon>Metazoa</taxon>
        <taxon>Ecdysozoa</taxon>
        <taxon>Arthropoda</taxon>
        <taxon>Crustacea</taxon>
        <taxon>Multicrustacea</taxon>
        <taxon>Malacostraca</taxon>
        <taxon>Eumalacostraca</taxon>
        <taxon>Eucarida</taxon>
        <taxon>Decapoda</taxon>
        <taxon>Pleocyemata</taxon>
        <taxon>Caridea</taxon>
        <taxon>Atyoidea</taxon>
        <taxon>Atyidae</taxon>
        <taxon>Halocaridina</taxon>
    </lineage>
</organism>
<dbReference type="GO" id="GO:0006631">
    <property type="term" value="P:fatty acid metabolic process"/>
    <property type="evidence" value="ECO:0007669"/>
    <property type="project" value="TreeGrafter"/>
</dbReference>
<reference evidence="3 4" key="1">
    <citation type="submission" date="2023-11" db="EMBL/GenBank/DDBJ databases">
        <title>Halocaridina rubra genome assembly.</title>
        <authorList>
            <person name="Smith C."/>
        </authorList>
    </citation>
    <scope>NUCLEOTIDE SEQUENCE [LARGE SCALE GENOMIC DNA]</scope>
    <source>
        <strain evidence="3">EP-1</strain>
        <tissue evidence="3">Whole</tissue>
    </source>
</reference>
<dbReference type="PROSITE" id="PS00455">
    <property type="entry name" value="AMP_BINDING"/>
    <property type="match status" value="1"/>
</dbReference>
<dbReference type="Gene3D" id="3.40.50.12780">
    <property type="entry name" value="N-terminal domain of ligase-like"/>
    <property type="match status" value="1"/>
</dbReference>
<name>A0AAN8X2A1_HALRR</name>
<dbReference type="Pfam" id="PF00501">
    <property type="entry name" value="AMP-binding"/>
    <property type="match status" value="1"/>
</dbReference>
<sequence>MLSYIALRCVKCRVTSPALFNQWQNRPEHRVQWSSSSTQAPPFVFQRASKFQDSVALIDEHGEHTYGHILQLSGHLARLMQKVLGDVSLQQRVAFLCPNDVSYVITQWATWMAGHIAVPLYPKHPSVELEYFVRDSESAIIVTTSELTQKIKPILSGQQVIVLEDYFFKSSTAKNDNSEDDASRIMKSVINGTDVSNAGIDDHFYSGSDAMIVYTSGTTGPPKVKDVQMKEEFWLELDECVGDFVMNVTVVLIGDLNSRVGNVPVVGIIWKYVVPGRNESGENMTEMCSEREMLIAYSVFKKEGCAHVYIGQSRQQRSSGQVIIGLCCGGQNCDWMSIRCEYTERS</sequence>
<feature type="domain" description="AMP-dependent synthetase/ligase" evidence="2">
    <location>
        <begin position="46"/>
        <end position="223"/>
    </location>
</feature>
<dbReference type="InterPro" id="IPR042099">
    <property type="entry name" value="ANL_N_sf"/>
</dbReference>
<dbReference type="PANTHER" id="PTHR43201:SF8">
    <property type="entry name" value="ACYL-COA SYNTHETASE FAMILY MEMBER 3"/>
    <property type="match status" value="1"/>
</dbReference>
<keyword evidence="4" id="KW-1185">Reference proteome</keyword>
<evidence type="ECO:0000313" key="3">
    <source>
        <dbReference type="EMBL" id="KAK7076377.1"/>
    </source>
</evidence>
<dbReference type="PANTHER" id="PTHR43201">
    <property type="entry name" value="ACYL-COA SYNTHETASE"/>
    <property type="match status" value="1"/>
</dbReference>
<accession>A0AAN8X2A1</accession>
<evidence type="ECO:0000313" key="4">
    <source>
        <dbReference type="Proteomes" id="UP001381693"/>
    </source>
</evidence>
<proteinExistence type="inferred from homology"/>
<dbReference type="GO" id="GO:0031956">
    <property type="term" value="F:medium-chain fatty acid-CoA ligase activity"/>
    <property type="evidence" value="ECO:0007669"/>
    <property type="project" value="TreeGrafter"/>
</dbReference>
<dbReference type="AlphaFoldDB" id="A0AAN8X2A1"/>
<comment type="similarity">
    <text evidence="1">Belongs to the ATP-dependent AMP-binding enzyme family.</text>
</comment>
<gene>
    <name evidence="3" type="primary">ACSF3</name>
    <name evidence="3" type="ORF">SK128_014791</name>
</gene>
<dbReference type="InterPro" id="IPR000873">
    <property type="entry name" value="AMP-dep_synth/lig_dom"/>
</dbReference>
<evidence type="ECO:0000256" key="1">
    <source>
        <dbReference type="ARBA" id="ARBA00006432"/>
    </source>
</evidence>
<dbReference type="InterPro" id="IPR020845">
    <property type="entry name" value="AMP-binding_CS"/>
</dbReference>
<evidence type="ECO:0000259" key="2">
    <source>
        <dbReference type="Pfam" id="PF00501"/>
    </source>
</evidence>
<comment type="caution">
    <text evidence="3">The sequence shown here is derived from an EMBL/GenBank/DDBJ whole genome shotgun (WGS) entry which is preliminary data.</text>
</comment>
<dbReference type="EMBL" id="JAXCGZ010009701">
    <property type="protein sequence ID" value="KAK7076377.1"/>
    <property type="molecule type" value="Genomic_DNA"/>
</dbReference>